<proteinExistence type="predicted"/>
<dbReference type="EMBL" id="NNRK01000033">
    <property type="protein sequence ID" value="OYR11149.1"/>
    <property type="molecule type" value="Genomic_DNA"/>
</dbReference>
<evidence type="ECO:0000313" key="2">
    <source>
        <dbReference type="Proteomes" id="UP000216345"/>
    </source>
</evidence>
<gene>
    <name evidence="1" type="ORF">CEV32_1446</name>
</gene>
<keyword evidence="2" id="KW-1185">Reference proteome</keyword>
<sequence length="199" mass="22111">MSIVGKPDDVSVFGFAIPLDRLSRLCQFAANMGATMKRFIPITVSICAVALVTACTTSDTSKESSSAHIAAVPQQAPAPKLIDSYTAHISEKDKVDNKGVKLTDAKAILLQDRKNYYDFNLRDKGDTPSKIFASKENRWGEGKPVSEMKWEPVSSGRPEKGYQWKMRQGVEYEIIKGNPDLTIQVYNDGNIYVDPMQPY</sequence>
<dbReference type="AlphaFoldDB" id="A0A256F8E6"/>
<dbReference type="Proteomes" id="UP000216345">
    <property type="component" value="Unassembled WGS sequence"/>
</dbReference>
<organism evidence="1 2">
    <name type="scientific">Brucella rhizosphaerae</name>
    <dbReference type="NCBI Taxonomy" id="571254"/>
    <lineage>
        <taxon>Bacteria</taxon>
        <taxon>Pseudomonadati</taxon>
        <taxon>Pseudomonadota</taxon>
        <taxon>Alphaproteobacteria</taxon>
        <taxon>Hyphomicrobiales</taxon>
        <taxon>Brucellaceae</taxon>
        <taxon>Brucella/Ochrobactrum group</taxon>
        <taxon>Brucella</taxon>
    </lineage>
</organism>
<accession>A0A256F8E6</accession>
<comment type="caution">
    <text evidence="1">The sequence shown here is derived from an EMBL/GenBank/DDBJ whole genome shotgun (WGS) entry which is preliminary data.</text>
</comment>
<protein>
    <submittedName>
        <fullName evidence="1">Uncharacterized protein</fullName>
    </submittedName>
</protein>
<name>A0A256F8E6_9HYPH</name>
<reference evidence="1 2" key="1">
    <citation type="submission" date="2017-07" db="EMBL/GenBank/DDBJ databases">
        <title>Phylogenetic study on the rhizospheric bacterium Ochrobactrum sp. A44.</title>
        <authorList>
            <person name="Krzyzanowska D.M."/>
            <person name="Ossowicki A."/>
            <person name="Rajewska M."/>
            <person name="Maciag T."/>
            <person name="Kaczynski Z."/>
            <person name="Czerwicka M."/>
            <person name="Jafra S."/>
        </authorList>
    </citation>
    <scope>NUCLEOTIDE SEQUENCE [LARGE SCALE GENOMIC DNA]</scope>
    <source>
        <strain evidence="1 2">PR17</strain>
    </source>
</reference>
<evidence type="ECO:0000313" key="1">
    <source>
        <dbReference type="EMBL" id="OYR11149.1"/>
    </source>
</evidence>